<comment type="caution">
    <text evidence="2">The sequence shown here is derived from an EMBL/GenBank/DDBJ whole genome shotgun (WGS) entry which is preliminary data.</text>
</comment>
<dbReference type="InterPro" id="IPR007731">
    <property type="entry name" value="DUF669"/>
</dbReference>
<feature type="compositionally biased region" description="Polar residues" evidence="1">
    <location>
        <begin position="161"/>
        <end position="170"/>
    </location>
</feature>
<feature type="region of interest" description="Disordered" evidence="1">
    <location>
        <begin position="140"/>
        <end position="220"/>
    </location>
</feature>
<dbReference type="Proteomes" id="UP001220670">
    <property type="component" value="Unassembled WGS sequence"/>
</dbReference>
<protein>
    <submittedName>
        <fullName evidence="2">DUF669 domain-containing protein</fullName>
    </submittedName>
</protein>
<dbReference type="EMBL" id="JAQONE010000023">
    <property type="protein sequence ID" value="MDC2830038.1"/>
    <property type="molecule type" value="Genomic_DNA"/>
</dbReference>
<accession>A0AAJ1MC08</accession>
<evidence type="ECO:0000313" key="3">
    <source>
        <dbReference type="Proteomes" id="UP001220670"/>
    </source>
</evidence>
<reference evidence="2" key="1">
    <citation type="submission" date="2023-01" db="EMBL/GenBank/DDBJ databases">
        <title>Genome analysis of 13 Lactobacillus isolated from gut of wild boar.</title>
        <authorList>
            <person name="Papp P."/>
            <person name="Libisch B."/>
            <person name="Nagy T."/>
            <person name="Olasz F."/>
        </authorList>
    </citation>
    <scope>NUCLEOTIDE SEQUENCE</scope>
    <source>
        <strain evidence="2">F146</strain>
    </source>
</reference>
<gene>
    <name evidence="2" type="ORF">PO250_06980</name>
</gene>
<dbReference type="AlphaFoldDB" id="A0AAJ1MC08"/>
<evidence type="ECO:0000256" key="1">
    <source>
        <dbReference type="SAM" id="MobiDB-lite"/>
    </source>
</evidence>
<dbReference type="Pfam" id="PF05037">
    <property type="entry name" value="DUF669"/>
    <property type="match status" value="1"/>
</dbReference>
<organism evidence="2 3">
    <name type="scientific">Limosilactobacillus mucosae</name>
    <name type="common">Lactobacillus mucosae</name>
    <dbReference type="NCBI Taxonomy" id="97478"/>
    <lineage>
        <taxon>Bacteria</taxon>
        <taxon>Bacillati</taxon>
        <taxon>Bacillota</taxon>
        <taxon>Bacilli</taxon>
        <taxon>Lactobacillales</taxon>
        <taxon>Lactobacillaceae</taxon>
        <taxon>Limosilactobacillus</taxon>
    </lineage>
</organism>
<feature type="compositionally biased region" description="Low complexity" evidence="1">
    <location>
        <begin position="173"/>
        <end position="203"/>
    </location>
</feature>
<dbReference type="RefSeq" id="WP_272209138.1">
    <property type="nucleotide sequence ID" value="NZ_JAQOMW010000021.1"/>
</dbReference>
<evidence type="ECO:0000313" key="2">
    <source>
        <dbReference type="EMBL" id="MDC2830038.1"/>
    </source>
</evidence>
<sequence length="220" mass="24229">MDLSKLAASTLSSFDAKKDNVNGQAELPAGTYNTILEQAEHRAYDSGYDCLLFVLTVIDGKYVGRKEFVRASLATKKKDGSDMPDFVVSKNIKLIAKLAAQVGLAITPDMFAGNETDCYEKISQALYPYKGKPLTMIIAESPNKKDPSRPYRNYDFGPAKQTMQMPTPDQFNAAMPTGTPQQPTQPMQTAQPQQGQPLPQAPQGFQWNPNVKSTDDLPFD</sequence>
<proteinExistence type="predicted"/>
<name>A0AAJ1MC08_LIMMU</name>